<dbReference type="Gene3D" id="3.10.105.10">
    <property type="entry name" value="Dipeptide-binding Protein, Domain 3"/>
    <property type="match status" value="1"/>
</dbReference>
<evidence type="ECO:0000256" key="6">
    <source>
        <dbReference type="SAM" id="SignalP"/>
    </source>
</evidence>
<comment type="caution">
    <text evidence="8">The sequence shown here is derived from an EMBL/GenBank/DDBJ whole genome shotgun (WGS) entry which is preliminary data.</text>
</comment>
<keyword evidence="5" id="KW-0571">Peptide transport</keyword>
<dbReference type="GO" id="GO:0030288">
    <property type="term" value="C:outer membrane-bounded periplasmic space"/>
    <property type="evidence" value="ECO:0007669"/>
    <property type="project" value="UniProtKB-ARBA"/>
</dbReference>
<evidence type="ECO:0000256" key="1">
    <source>
        <dbReference type="ARBA" id="ARBA00004196"/>
    </source>
</evidence>
<dbReference type="InterPro" id="IPR039424">
    <property type="entry name" value="SBP_5"/>
</dbReference>
<dbReference type="OrthoDB" id="2255988at2"/>
<gene>
    <name evidence="8" type="ORF">CBF35_07110</name>
</gene>
<dbReference type="Proteomes" id="UP000287239">
    <property type="component" value="Unassembled WGS sequence"/>
</dbReference>
<organism evidence="8 9">
    <name type="scientific">Vagococcus salmoninarum</name>
    <dbReference type="NCBI Taxonomy" id="2739"/>
    <lineage>
        <taxon>Bacteria</taxon>
        <taxon>Bacillati</taxon>
        <taxon>Bacillota</taxon>
        <taxon>Bacilli</taxon>
        <taxon>Lactobacillales</taxon>
        <taxon>Enterococcaceae</taxon>
        <taxon>Vagococcus</taxon>
    </lineage>
</organism>
<dbReference type="PROSITE" id="PS51257">
    <property type="entry name" value="PROKAR_LIPOPROTEIN"/>
    <property type="match status" value="1"/>
</dbReference>
<dbReference type="FunFam" id="3.10.105.10:FF:000001">
    <property type="entry name" value="Oligopeptide ABC transporter, oligopeptide-binding protein"/>
    <property type="match status" value="1"/>
</dbReference>
<feature type="signal peptide" evidence="6">
    <location>
        <begin position="1"/>
        <end position="20"/>
    </location>
</feature>
<proteinExistence type="inferred from homology"/>
<dbReference type="CDD" id="cd08504">
    <property type="entry name" value="PBP2_OppA"/>
    <property type="match status" value="1"/>
</dbReference>
<keyword evidence="5" id="KW-0653">Protein transport</keyword>
<evidence type="ECO:0000256" key="4">
    <source>
        <dbReference type="ARBA" id="ARBA00022729"/>
    </source>
</evidence>
<keyword evidence="4 6" id="KW-0732">Signal</keyword>
<keyword evidence="9" id="KW-1185">Reference proteome</keyword>
<dbReference type="Gene3D" id="3.40.190.10">
    <property type="entry name" value="Periplasmic binding protein-like II"/>
    <property type="match status" value="1"/>
</dbReference>
<dbReference type="PANTHER" id="PTHR30290:SF10">
    <property type="entry name" value="PERIPLASMIC OLIGOPEPTIDE-BINDING PROTEIN-RELATED"/>
    <property type="match status" value="1"/>
</dbReference>
<evidence type="ECO:0000259" key="7">
    <source>
        <dbReference type="Pfam" id="PF00496"/>
    </source>
</evidence>
<feature type="domain" description="Solute-binding protein family 5" evidence="7">
    <location>
        <begin position="84"/>
        <end position="465"/>
    </location>
</feature>
<accession>A0A429ZPU2</accession>
<reference evidence="8 9" key="1">
    <citation type="submission" date="2017-05" db="EMBL/GenBank/DDBJ databases">
        <title>Vagococcus spp. assemblies.</title>
        <authorList>
            <person name="Gulvik C.A."/>
        </authorList>
    </citation>
    <scope>NUCLEOTIDE SEQUENCE [LARGE SCALE GENOMIC DNA]</scope>
    <source>
        <strain evidence="8 9">NCFB 2777</strain>
    </source>
</reference>
<feature type="chain" id="PRO_5019255914" evidence="6">
    <location>
        <begin position="21"/>
        <end position="546"/>
    </location>
</feature>
<dbReference type="AlphaFoldDB" id="A0A429ZPU2"/>
<dbReference type="RefSeq" id="WP_126779536.1">
    <property type="nucleotide sequence ID" value="NZ_NGJU01000009.1"/>
</dbReference>
<dbReference type="GO" id="GO:0015833">
    <property type="term" value="P:peptide transport"/>
    <property type="evidence" value="ECO:0007669"/>
    <property type="project" value="UniProtKB-KW"/>
</dbReference>
<dbReference type="GeneID" id="98568133"/>
<dbReference type="PANTHER" id="PTHR30290">
    <property type="entry name" value="PERIPLASMIC BINDING COMPONENT OF ABC TRANSPORTER"/>
    <property type="match status" value="1"/>
</dbReference>
<dbReference type="Gene3D" id="3.90.76.10">
    <property type="entry name" value="Dipeptide-binding Protein, Domain 1"/>
    <property type="match status" value="1"/>
</dbReference>
<name>A0A429ZPU2_9ENTE</name>
<evidence type="ECO:0000313" key="8">
    <source>
        <dbReference type="EMBL" id="RST95733.1"/>
    </source>
</evidence>
<dbReference type="SUPFAM" id="SSF53850">
    <property type="entry name" value="Periplasmic binding protein-like II"/>
    <property type="match status" value="1"/>
</dbReference>
<evidence type="ECO:0000313" key="9">
    <source>
        <dbReference type="Proteomes" id="UP000287239"/>
    </source>
</evidence>
<evidence type="ECO:0000256" key="3">
    <source>
        <dbReference type="ARBA" id="ARBA00022448"/>
    </source>
</evidence>
<dbReference type="FunFam" id="3.90.76.10:FF:000001">
    <property type="entry name" value="Oligopeptide ABC transporter substrate-binding protein"/>
    <property type="match status" value="1"/>
</dbReference>
<evidence type="ECO:0000256" key="5">
    <source>
        <dbReference type="ARBA" id="ARBA00022856"/>
    </source>
</evidence>
<protein>
    <submittedName>
        <fullName evidence="8">Peptide ABC transporter substrate-binding protein</fullName>
    </submittedName>
</protein>
<keyword evidence="3" id="KW-0813">Transport</keyword>
<comment type="similarity">
    <text evidence="2">Belongs to the bacterial solute-binding protein 5 family.</text>
</comment>
<dbReference type="EMBL" id="NGJU01000009">
    <property type="protein sequence ID" value="RST95733.1"/>
    <property type="molecule type" value="Genomic_DNA"/>
</dbReference>
<comment type="subcellular location">
    <subcellularLocation>
        <location evidence="1">Cell envelope</location>
    </subcellularLocation>
</comment>
<dbReference type="PIRSF" id="PIRSF002741">
    <property type="entry name" value="MppA"/>
    <property type="match status" value="1"/>
</dbReference>
<dbReference type="GO" id="GO:1904680">
    <property type="term" value="F:peptide transmembrane transporter activity"/>
    <property type="evidence" value="ECO:0007669"/>
    <property type="project" value="TreeGrafter"/>
</dbReference>
<sequence>MTIKKLGISLLILGSTIALASCSSKEQETATDKPTGETSQVLRVVEMSELPTMDLSQATDVVSFSAISQVMEGLYEFADNSSSQPAIAKEVVKPTNDGKKYTIALKENATWSNGEPVTAHDFVYSWQRTVDPKTASEYAYLFDGFLNYSEVVTGKKNPSELGVKALDDFTLEINLEYPIPYLSSILAKPTFYPQNQKFVEEKGDQYGMNSDSVLSNGPFELAEWDGTGMTWKYLKNDSYYQADKVKLDEIAVQVVKENGTSLNLYNSDEVEVIQVKGEFAQQESANQDLVLREYPGNYYIQYNFENAIFANKEARLAISKVIDSQQIASNILGDGSKELYGFVPSGIINPETEEDFSEKSGKLLTPDIEAGKAHWEKAKAELQLDQAEVTLLASDTDSAKKLAEYVQGVLTSELAGLKVNVSTVPFNNRLDAMSKGNFDFVLAGWAATYADPYDFLQLVNAGTTQNYGKWDNAEYTALLKTAATTYVNDNQKRWETLLAAHKLLIDNAPVTPLYQSSESYLVKEEVKGLVYRALGSPYYKNVSIEK</sequence>
<dbReference type="GO" id="GO:0043190">
    <property type="term" value="C:ATP-binding cassette (ABC) transporter complex"/>
    <property type="evidence" value="ECO:0007669"/>
    <property type="project" value="InterPro"/>
</dbReference>
<dbReference type="InterPro" id="IPR030678">
    <property type="entry name" value="Peptide/Ni-bd"/>
</dbReference>
<dbReference type="Pfam" id="PF00496">
    <property type="entry name" value="SBP_bac_5"/>
    <property type="match status" value="1"/>
</dbReference>
<evidence type="ECO:0000256" key="2">
    <source>
        <dbReference type="ARBA" id="ARBA00005695"/>
    </source>
</evidence>
<dbReference type="InterPro" id="IPR000914">
    <property type="entry name" value="SBP_5_dom"/>
</dbReference>